<dbReference type="AlphaFoldDB" id="A0A0S7BW53"/>
<keyword evidence="1" id="KW-0677">Repeat</keyword>
<dbReference type="PATRIC" id="fig|1678841.3.peg.156"/>
<evidence type="ECO:0000313" key="5">
    <source>
        <dbReference type="Proteomes" id="UP000053091"/>
    </source>
</evidence>
<evidence type="ECO:0000256" key="1">
    <source>
        <dbReference type="ARBA" id="ARBA00022737"/>
    </source>
</evidence>
<name>A0A0S7BW53_9BACT</name>
<dbReference type="CDD" id="cd15482">
    <property type="entry name" value="Sialidase_non-viral"/>
    <property type="match status" value="1"/>
</dbReference>
<proteinExistence type="predicted"/>
<organism evidence="4">
    <name type="scientific">Lentimicrobium saccharophilum</name>
    <dbReference type="NCBI Taxonomy" id="1678841"/>
    <lineage>
        <taxon>Bacteria</taxon>
        <taxon>Pseudomonadati</taxon>
        <taxon>Bacteroidota</taxon>
        <taxon>Bacteroidia</taxon>
        <taxon>Bacteroidales</taxon>
        <taxon>Lentimicrobiaceae</taxon>
        <taxon>Lentimicrobium</taxon>
    </lineage>
</organism>
<accession>A0A0S7BW53</accession>
<reference evidence="4" key="1">
    <citation type="journal article" date="2015" name="Genome Announc.">
        <title>Draft Genome Sequence of Bacteroidales Strain TBC1, a Novel Isolate from a Methanogenic Wastewater Treatment System.</title>
        <authorList>
            <person name="Tourlousse D.M."/>
            <person name="Matsuura N."/>
            <person name="Sun L."/>
            <person name="Toyonaga M."/>
            <person name="Kuroda K."/>
            <person name="Ohashi A."/>
            <person name="Cruz R."/>
            <person name="Yamaguchi T."/>
            <person name="Sekiguchi Y."/>
        </authorList>
    </citation>
    <scope>NUCLEOTIDE SEQUENCE [LARGE SCALE GENOMIC DNA]</scope>
    <source>
        <strain evidence="4">TBC1</strain>
    </source>
</reference>
<dbReference type="Proteomes" id="UP000053091">
    <property type="component" value="Unassembled WGS sequence"/>
</dbReference>
<keyword evidence="2" id="KW-0472">Membrane</keyword>
<sequence length="1117" mass="123707">MNISTLPHPVAKTIVSGSPREIKAIIMPSASLIALFFLFFSIFALPEGFSQKKNITPEPDTLKSGSFSGLKFRSIGPAFSSGRIADFAVNPGNNAEYYVAVASGHIWKTVNAGTTWEPVFDNYGSYSIGCLAMDPGNPNVIWAGTGENNHQRALGYGDGVYKTIDGGKSWKNMGLKESRQIGMIAIDPRNTEVVYVAAEGSVWGPGGERGLYKTTDGGKTWNKVLNISEHTGVNNVIMDPRNPDVLYATSEQRRRHVFTKIGGGPESAIWKSTDAGANWEKLTSGLPSGDVGGIGIAISPANPDYIFAIIEASGESGGFFRSTDRGASWNKMNGYHASGQYYNEIYCDPKDVDKIYSMDTYSKVTTDGGRNWNNLSVKFRHVDDHALWIDPANTSHFLIGGDGGIYETWDGGKEYHFKNNLPVTQFYRVNVDNTEPFYYVYGGTQDNNSMGGPSRNISSYGVINDEWFVTNGGDGFWTASDPTNPDIVYAEAQYGNMVRYDRKSGEAIDIRPEPRKGEDTYKWNWNTPLMISRHSPTRLYTAANKVFRSDDRGDTWTVISDDLTTGTDRNTWPVMDKFWSIDAVAKDVSTSLFGTIVSFDESPVKENLLYAGTDDGLIQISEDAQTWRKAGSFPGVPEYTYVSDILASRFDENTVFAAFSNLKRDDFKPYLLRSADKGRTWTSIASNLPANGPVHAIAQDAVNPDLLFAGTEFGIFFTIDGGKQWVQLKSGIPTIAVYDMAIQEKECDLVLATFGRGFYILDNYAPLRTVNKTVMEGEAHIFPVKDALMFIETGGKYGQGSSYYAAKNPEFGATFSYWLKEVPKTLKEIRREKEKELFKKGERIPQPTEAELRAEELEIAPYLKFTITDDEGNVIRRLYSRPSKGMNRLTWDLRYAGTSPVRKSDGKFDPFSSGGSGLFVMPGNYKVSMAMVAGGETRELAGPVEFKAVPLNNTTLPAPDRGALVAFQREVAGLTRVVQGTQRYMNELADKLTTMMQAVHQTPEASPELKARIYQLSLKVDEIQYAFTGKTPKASREENPPAPVALNERMGSLIYAFYGTTSAPTSTMRRSYEIIREEFPPLHAQLKQIGTIDIPALEAEMEKAGVPWTPGRLPEWE</sequence>
<dbReference type="EMBL" id="DF968182">
    <property type="protein sequence ID" value="GAP41998.1"/>
    <property type="molecule type" value="Genomic_DNA"/>
</dbReference>
<dbReference type="InterPro" id="IPR036278">
    <property type="entry name" value="Sialidase_sf"/>
</dbReference>
<evidence type="ECO:0000313" key="4">
    <source>
        <dbReference type="EMBL" id="GAP41998.1"/>
    </source>
</evidence>
<evidence type="ECO:0000259" key="3">
    <source>
        <dbReference type="Pfam" id="PF15902"/>
    </source>
</evidence>
<evidence type="ECO:0000256" key="2">
    <source>
        <dbReference type="SAM" id="Phobius"/>
    </source>
</evidence>
<dbReference type="Pfam" id="PF15902">
    <property type="entry name" value="Sortilin-Vps10"/>
    <property type="match status" value="1"/>
</dbReference>
<dbReference type="InterPro" id="IPR015943">
    <property type="entry name" value="WD40/YVTN_repeat-like_dom_sf"/>
</dbReference>
<dbReference type="PANTHER" id="PTHR43739:SF5">
    <property type="entry name" value="EXO-ALPHA-SIALIDASE"/>
    <property type="match status" value="1"/>
</dbReference>
<dbReference type="GO" id="GO:0010411">
    <property type="term" value="P:xyloglucan metabolic process"/>
    <property type="evidence" value="ECO:0007669"/>
    <property type="project" value="TreeGrafter"/>
</dbReference>
<dbReference type="Gene3D" id="2.130.10.10">
    <property type="entry name" value="YVTN repeat-like/Quinoprotein amine dehydrogenase"/>
    <property type="match status" value="5"/>
</dbReference>
<dbReference type="STRING" id="1678841.TBC1_11126"/>
<keyword evidence="2" id="KW-1133">Transmembrane helix</keyword>
<dbReference type="InterPro" id="IPR031778">
    <property type="entry name" value="Sortilin_N"/>
</dbReference>
<feature type="domain" description="Sortilin N-terminal" evidence="3">
    <location>
        <begin position="160"/>
        <end position="284"/>
    </location>
</feature>
<feature type="transmembrane region" description="Helical" evidence="2">
    <location>
        <begin position="24"/>
        <end position="45"/>
    </location>
</feature>
<dbReference type="RefSeq" id="WP_201781614.1">
    <property type="nucleotide sequence ID" value="NZ_DF968182.1"/>
</dbReference>
<protein>
    <submittedName>
        <fullName evidence="4">Uncharacterized protein related to plant photosystem II stability/assembly factor</fullName>
    </submittedName>
</protein>
<keyword evidence="5" id="KW-1185">Reference proteome</keyword>
<dbReference type="SUPFAM" id="SSF110296">
    <property type="entry name" value="Oligoxyloglucan reducing end-specific cellobiohydrolase"/>
    <property type="match status" value="1"/>
</dbReference>
<dbReference type="SUPFAM" id="SSF50939">
    <property type="entry name" value="Sialidases"/>
    <property type="match status" value="1"/>
</dbReference>
<gene>
    <name evidence="4" type="ORF">TBC1_11126</name>
</gene>
<dbReference type="InterPro" id="IPR052025">
    <property type="entry name" value="Xyloglucanase_GH74"/>
</dbReference>
<dbReference type="PANTHER" id="PTHR43739">
    <property type="entry name" value="XYLOGLUCANASE (EUROFUNG)"/>
    <property type="match status" value="1"/>
</dbReference>
<keyword evidence="2" id="KW-0812">Transmembrane</keyword>